<dbReference type="GeneID" id="19333857"/>
<reference evidence="1 2" key="1">
    <citation type="journal article" date="2012" name="PLoS Pathog.">
        <title>Diverse lifestyles and strategies of plant pathogenesis encoded in the genomes of eighteen Dothideomycetes fungi.</title>
        <authorList>
            <person name="Ohm R.A."/>
            <person name="Feau N."/>
            <person name="Henrissat B."/>
            <person name="Schoch C.L."/>
            <person name="Horwitz B.A."/>
            <person name="Barry K.W."/>
            <person name="Condon B.J."/>
            <person name="Copeland A.C."/>
            <person name="Dhillon B."/>
            <person name="Glaser F."/>
            <person name="Hesse C.N."/>
            <person name="Kosti I."/>
            <person name="LaButti K."/>
            <person name="Lindquist E.A."/>
            <person name="Lucas S."/>
            <person name="Salamov A.A."/>
            <person name="Bradshaw R.E."/>
            <person name="Ciuffetti L."/>
            <person name="Hamelin R.C."/>
            <person name="Kema G.H.J."/>
            <person name="Lawrence C."/>
            <person name="Scott J.A."/>
            <person name="Spatafora J.W."/>
            <person name="Turgeon B.G."/>
            <person name="de Wit P.J.G.M."/>
            <person name="Zhong S."/>
            <person name="Goodwin S.B."/>
            <person name="Grigoriev I.V."/>
        </authorList>
    </citation>
    <scope>NUCLEOTIDE SEQUENCE [LARGE SCALE GENOMIC DNA]</scope>
    <source>
        <strain evidence="1 2">CIRAD86</strain>
    </source>
</reference>
<sequence>MPTMLERKIQMTSFILRLLTSPSSIQHTHLHGPLTSRALASSGARNQKGLLRFENFNHPNDIEASGPQSPPGIATTYDCRPPIEIIEAARLRSRSWRPCHLTIDSHTVPSDQHIDLYLNVNNSNIYCSLEALVHTLAMHEGFQSKRVESAGTSLMRDGFKARPRKQ</sequence>
<organism evidence="1 2">
    <name type="scientific">Pseudocercospora fijiensis (strain CIRAD86)</name>
    <name type="common">Black leaf streak disease fungus</name>
    <name type="synonym">Mycosphaerella fijiensis</name>
    <dbReference type="NCBI Taxonomy" id="383855"/>
    <lineage>
        <taxon>Eukaryota</taxon>
        <taxon>Fungi</taxon>
        <taxon>Dikarya</taxon>
        <taxon>Ascomycota</taxon>
        <taxon>Pezizomycotina</taxon>
        <taxon>Dothideomycetes</taxon>
        <taxon>Dothideomycetidae</taxon>
        <taxon>Mycosphaerellales</taxon>
        <taxon>Mycosphaerellaceae</taxon>
        <taxon>Pseudocercospora</taxon>
    </lineage>
</organism>
<name>M3A3T3_PSEFD</name>
<dbReference type="VEuPathDB" id="FungiDB:MYCFIDRAFT_177890"/>
<accession>M3A3T3</accession>
<protein>
    <submittedName>
        <fullName evidence="1">Uncharacterized protein</fullName>
    </submittedName>
</protein>
<evidence type="ECO:0000313" key="1">
    <source>
        <dbReference type="EMBL" id="EME79261.1"/>
    </source>
</evidence>
<dbReference type="KEGG" id="pfj:MYCFIDRAFT_177890"/>
<keyword evidence="2" id="KW-1185">Reference proteome</keyword>
<gene>
    <name evidence="1" type="ORF">MYCFIDRAFT_177890</name>
</gene>
<dbReference type="Proteomes" id="UP000016932">
    <property type="component" value="Unassembled WGS sequence"/>
</dbReference>
<proteinExistence type="predicted"/>
<dbReference type="AlphaFoldDB" id="M3A3T3"/>
<dbReference type="EMBL" id="KB446562">
    <property type="protein sequence ID" value="EME79261.1"/>
    <property type="molecule type" value="Genomic_DNA"/>
</dbReference>
<dbReference type="HOGENOM" id="CLU_1603472_0_0_1"/>
<evidence type="ECO:0000313" key="2">
    <source>
        <dbReference type="Proteomes" id="UP000016932"/>
    </source>
</evidence>
<dbReference type="RefSeq" id="XP_007930027.1">
    <property type="nucleotide sequence ID" value="XM_007931836.1"/>
</dbReference>